<comment type="caution">
    <text evidence="4">The sequence shown here is derived from an EMBL/GenBank/DDBJ whole genome shotgun (WGS) entry which is preliminary data.</text>
</comment>
<dbReference type="GO" id="GO:0016747">
    <property type="term" value="F:acyltransferase activity, transferring groups other than amino-acyl groups"/>
    <property type="evidence" value="ECO:0007669"/>
    <property type="project" value="InterPro"/>
</dbReference>
<evidence type="ECO:0000259" key="3">
    <source>
        <dbReference type="Pfam" id="PF01757"/>
    </source>
</evidence>
<keyword evidence="2" id="KW-1133">Transmembrane helix</keyword>
<evidence type="ECO:0000256" key="2">
    <source>
        <dbReference type="SAM" id="Phobius"/>
    </source>
</evidence>
<feature type="transmembrane region" description="Helical" evidence="2">
    <location>
        <begin position="20"/>
        <end position="37"/>
    </location>
</feature>
<dbReference type="PANTHER" id="PTHR37312:SF1">
    <property type="entry name" value="MEMBRANE-BOUND ACYLTRANSFERASE YKRP-RELATED"/>
    <property type="match status" value="1"/>
</dbReference>
<dbReference type="Proteomes" id="UP000552883">
    <property type="component" value="Unassembled WGS sequence"/>
</dbReference>
<feature type="transmembrane region" description="Helical" evidence="2">
    <location>
        <begin position="43"/>
        <end position="66"/>
    </location>
</feature>
<dbReference type="InterPro" id="IPR002656">
    <property type="entry name" value="Acyl_transf_3_dom"/>
</dbReference>
<evidence type="ECO:0000313" key="5">
    <source>
        <dbReference type="Proteomes" id="UP000552883"/>
    </source>
</evidence>
<keyword evidence="2" id="KW-0812">Transmembrane</keyword>
<sequence length="373" mass="42186">MGGASLSARPRVPLWDTTRFIAITLVVIGHAIQRLIADSDAALVVYLFIYAFHMPLFALISGYFSKPGPPTERRMQRVITDIVIPYLIFETVWTAVQAIVEGNWTLNPTRPSWTLWFLLALGIFRLVLPYLALVRWPLLWAVLISVGVGYFDNVGATFSLARALGILPFFVLGWKLHEWGLIDRWRVATPPTVLVRTAAVVALAAWLAVLIAFIDLWRAIELRYWFFYDESYTGLGVDDWWASLVRLALIGLAVLLSAAVLVLVPRRPVAITPLGQATMYVYLLHSFVLYPIRESGVIGGEDRSDWPWLVGMILFAIAVTTLLSTRPVRRVFRPIVEPRPRWLFRPDLDARTGPLLIQPSRTDPTGSRRDRLD</sequence>
<feature type="transmembrane region" description="Helical" evidence="2">
    <location>
        <begin position="78"/>
        <end position="100"/>
    </location>
</feature>
<dbReference type="PANTHER" id="PTHR37312">
    <property type="entry name" value="MEMBRANE-BOUND ACYLTRANSFERASE YKRP-RELATED"/>
    <property type="match status" value="1"/>
</dbReference>
<keyword evidence="4" id="KW-0808">Transferase</keyword>
<accession>A0A840XCB9</accession>
<proteinExistence type="predicted"/>
<reference evidence="4 5" key="1">
    <citation type="submission" date="2020-08" db="EMBL/GenBank/DDBJ databases">
        <title>Sequencing the genomes of 1000 actinobacteria strains.</title>
        <authorList>
            <person name="Klenk H.-P."/>
        </authorList>
    </citation>
    <scope>NUCLEOTIDE SEQUENCE [LARGE SCALE GENOMIC DNA]</scope>
    <source>
        <strain evidence="4 5">DSM 23889</strain>
    </source>
</reference>
<evidence type="ECO:0000256" key="1">
    <source>
        <dbReference type="SAM" id="MobiDB-lite"/>
    </source>
</evidence>
<feature type="domain" description="Acyltransferase 3" evidence="3">
    <location>
        <begin position="16"/>
        <end position="324"/>
    </location>
</feature>
<keyword evidence="2" id="KW-0472">Membrane</keyword>
<protein>
    <submittedName>
        <fullName evidence="4">Fucose 4-O-acetylase-like acetyltransferase</fullName>
    </submittedName>
</protein>
<feature type="transmembrane region" description="Helical" evidence="2">
    <location>
        <begin position="197"/>
        <end position="220"/>
    </location>
</feature>
<gene>
    <name evidence="4" type="ORF">BJ959_002290</name>
</gene>
<dbReference type="AlphaFoldDB" id="A0A840XCB9"/>
<feature type="transmembrane region" description="Helical" evidence="2">
    <location>
        <begin position="306"/>
        <end position="323"/>
    </location>
</feature>
<feature type="transmembrane region" description="Helical" evidence="2">
    <location>
        <begin position="157"/>
        <end position="176"/>
    </location>
</feature>
<name>A0A840XCB9_9MICO</name>
<dbReference type="RefSeq" id="WP_153981976.1">
    <property type="nucleotide sequence ID" value="NZ_BAAANZ010000003.1"/>
</dbReference>
<feature type="region of interest" description="Disordered" evidence="1">
    <location>
        <begin position="354"/>
        <end position="373"/>
    </location>
</feature>
<dbReference type="EMBL" id="JACHBS010000001">
    <property type="protein sequence ID" value="MBB5618794.1"/>
    <property type="molecule type" value="Genomic_DNA"/>
</dbReference>
<dbReference type="Pfam" id="PF01757">
    <property type="entry name" value="Acyl_transf_3"/>
    <property type="match status" value="1"/>
</dbReference>
<feature type="transmembrane region" description="Helical" evidence="2">
    <location>
        <begin position="112"/>
        <end position="128"/>
    </location>
</feature>
<feature type="transmembrane region" description="Helical" evidence="2">
    <location>
        <begin position="271"/>
        <end position="290"/>
    </location>
</feature>
<dbReference type="OrthoDB" id="6623990at2"/>
<evidence type="ECO:0000313" key="4">
    <source>
        <dbReference type="EMBL" id="MBB5618794.1"/>
    </source>
</evidence>
<keyword evidence="5" id="KW-1185">Reference proteome</keyword>
<organism evidence="4 5">
    <name type="scientific">Microcella frigidaquae</name>
    <dbReference type="NCBI Taxonomy" id="424758"/>
    <lineage>
        <taxon>Bacteria</taxon>
        <taxon>Bacillati</taxon>
        <taxon>Actinomycetota</taxon>
        <taxon>Actinomycetes</taxon>
        <taxon>Micrococcales</taxon>
        <taxon>Microbacteriaceae</taxon>
        <taxon>Microcella</taxon>
    </lineage>
</organism>
<feature type="transmembrane region" description="Helical" evidence="2">
    <location>
        <begin position="240"/>
        <end position="264"/>
    </location>
</feature>
<dbReference type="InterPro" id="IPR052734">
    <property type="entry name" value="Nod_factor_acetyltransferase"/>
</dbReference>